<dbReference type="EMBL" id="LCZI01000812">
    <property type="protein sequence ID" value="KKZ64272.1"/>
    <property type="molecule type" value="Genomic_DNA"/>
</dbReference>
<dbReference type="OrthoDB" id="194443at2759"/>
<comment type="caution">
    <text evidence="1">The sequence shown here is derived from an EMBL/GenBank/DDBJ whole genome shotgun (WGS) entry which is preliminary data.</text>
</comment>
<gene>
    <name evidence="1" type="ORF">EMCG_09734</name>
</gene>
<evidence type="ECO:0000313" key="1">
    <source>
        <dbReference type="EMBL" id="KKZ64272.1"/>
    </source>
</evidence>
<proteinExistence type="predicted"/>
<organism evidence="1 2">
    <name type="scientific">[Emmonsia] crescens</name>
    <dbReference type="NCBI Taxonomy" id="73230"/>
    <lineage>
        <taxon>Eukaryota</taxon>
        <taxon>Fungi</taxon>
        <taxon>Dikarya</taxon>
        <taxon>Ascomycota</taxon>
        <taxon>Pezizomycotina</taxon>
        <taxon>Eurotiomycetes</taxon>
        <taxon>Eurotiomycetidae</taxon>
        <taxon>Onygenales</taxon>
        <taxon>Ajellomycetaceae</taxon>
        <taxon>Emergomyces</taxon>
    </lineage>
</organism>
<protein>
    <submittedName>
        <fullName evidence="1">Uncharacterized protein</fullName>
    </submittedName>
</protein>
<dbReference type="VEuPathDB" id="FungiDB:EMCG_09734"/>
<name>A0A0G2I0Z5_9EURO</name>
<sequence>MAGTYSKDSDRPLLESRLSDTVVCDLLEIAEAELVSEDRNPIALIVLKASRQF</sequence>
<dbReference type="Proteomes" id="UP000034164">
    <property type="component" value="Unassembled WGS sequence"/>
</dbReference>
<dbReference type="AlphaFoldDB" id="A0A0G2I0Z5"/>
<accession>A0A0G2I0Z5</accession>
<reference evidence="2" key="1">
    <citation type="journal article" date="2015" name="PLoS Genet.">
        <title>The dynamic genome and transcriptome of the human fungal pathogen Blastomyces and close relative Emmonsia.</title>
        <authorList>
            <person name="Munoz J.F."/>
            <person name="Gauthier G.M."/>
            <person name="Desjardins C.A."/>
            <person name="Gallo J.E."/>
            <person name="Holder J."/>
            <person name="Sullivan T.D."/>
            <person name="Marty A.J."/>
            <person name="Carmen J.C."/>
            <person name="Chen Z."/>
            <person name="Ding L."/>
            <person name="Gujja S."/>
            <person name="Magrini V."/>
            <person name="Misas E."/>
            <person name="Mitreva M."/>
            <person name="Priest M."/>
            <person name="Saif S."/>
            <person name="Whiston E.A."/>
            <person name="Young S."/>
            <person name="Zeng Q."/>
            <person name="Goldman W.E."/>
            <person name="Mardis E.R."/>
            <person name="Taylor J.W."/>
            <person name="McEwen J.G."/>
            <person name="Clay O.K."/>
            <person name="Klein B.S."/>
            <person name="Cuomo C.A."/>
        </authorList>
    </citation>
    <scope>NUCLEOTIDE SEQUENCE [LARGE SCALE GENOMIC DNA]</scope>
    <source>
        <strain evidence="2">UAMH 3008</strain>
    </source>
</reference>
<evidence type="ECO:0000313" key="2">
    <source>
        <dbReference type="Proteomes" id="UP000034164"/>
    </source>
</evidence>